<dbReference type="EMBL" id="ABJB010858303">
    <property type="status" value="NOT_ANNOTATED_CDS"/>
    <property type="molecule type" value="Genomic_DNA"/>
</dbReference>
<protein>
    <submittedName>
        <fullName evidence="2 3">Uncharacterized protein</fullName>
    </submittedName>
</protein>
<dbReference type="PaxDb" id="6945-B7Q4K8"/>
<proteinExistence type="predicted"/>
<dbReference type="VEuPathDB" id="VectorBase:ISCW020896"/>
<reference evidence="2 4" key="1">
    <citation type="submission" date="2008-03" db="EMBL/GenBank/DDBJ databases">
        <title>Annotation of Ixodes scapularis.</title>
        <authorList>
            <consortium name="Ixodes scapularis Genome Project Consortium"/>
            <person name="Caler E."/>
            <person name="Hannick L.I."/>
            <person name="Bidwell S."/>
            <person name="Joardar V."/>
            <person name="Thiagarajan M."/>
            <person name="Amedeo P."/>
            <person name="Galinsky K.J."/>
            <person name="Schobel S."/>
            <person name="Inman J."/>
            <person name="Hostetler J."/>
            <person name="Miller J."/>
            <person name="Hammond M."/>
            <person name="Megy K."/>
            <person name="Lawson D."/>
            <person name="Kodira C."/>
            <person name="Sutton G."/>
            <person name="Meyer J."/>
            <person name="Hill C.A."/>
            <person name="Birren B."/>
            <person name="Nene V."/>
            <person name="Collins F."/>
            <person name="Alarcon-Chaidez F."/>
            <person name="Wikel S."/>
            <person name="Strausberg R."/>
        </authorList>
    </citation>
    <scope>NUCLEOTIDE SEQUENCE [LARGE SCALE GENOMIC DNA]</scope>
    <source>
        <strain evidence="4">Wikel</strain>
        <strain evidence="2">Wikel colony</strain>
    </source>
</reference>
<dbReference type="InParanoid" id="B7Q4K8"/>
<accession>B7Q4K8</accession>
<name>B7Q4K8_IXOSC</name>
<keyword evidence="4" id="KW-1185">Reference proteome</keyword>
<dbReference type="EMBL" id="DS856701">
    <property type="protein sequence ID" value="EEC13780.1"/>
    <property type="molecule type" value="Genomic_DNA"/>
</dbReference>
<dbReference type="HOGENOM" id="CLU_1789000_0_0_1"/>
<feature type="compositionally biased region" description="Basic and acidic residues" evidence="1">
    <location>
        <begin position="80"/>
        <end position="93"/>
    </location>
</feature>
<dbReference type="Proteomes" id="UP000001555">
    <property type="component" value="Unassembled WGS sequence"/>
</dbReference>
<dbReference type="EnsemblMetazoa" id="ISCW020896-RA">
    <property type="protein sequence ID" value="ISCW020896-PA"/>
    <property type="gene ID" value="ISCW020896"/>
</dbReference>
<gene>
    <name evidence="2" type="ORF">IscW_ISCW020896</name>
</gene>
<feature type="region of interest" description="Disordered" evidence="1">
    <location>
        <begin position="52"/>
        <end position="145"/>
    </location>
</feature>
<dbReference type="VEuPathDB" id="VectorBase:ISCI020896"/>
<evidence type="ECO:0000313" key="2">
    <source>
        <dbReference type="EMBL" id="EEC13780.1"/>
    </source>
</evidence>
<reference evidence="3" key="2">
    <citation type="submission" date="2020-05" db="UniProtKB">
        <authorList>
            <consortium name="EnsemblMetazoa"/>
        </authorList>
    </citation>
    <scope>IDENTIFICATION</scope>
    <source>
        <strain evidence="3">wikel</strain>
    </source>
</reference>
<dbReference type="AlphaFoldDB" id="B7Q4K8"/>
<evidence type="ECO:0000256" key="1">
    <source>
        <dbReference type="SAM" id="MobiDB-lite"/>
    </source>
</evidence>
<feature type="compositionally biased region" description="Basic and acidic residues" evidence="1">
    <location>
        <begin position="100"/>
        <end position="113"/>
    </location>
</feature>
<sequence>MDPPFTLHELEADLDKANTRTAPGPDSIAVGQLRNLPTALKETVITEMNKVWDSGQASRRHPAHPGASSKTLMKARPRRERAAAFRGQDRWEARMLVVTRRREPEPRPQDKRAGGPGLRLSCGGQPRRSDDGYKDGAISDPRQAP</sequence>
<dbReference type="EMBL" id="ABJB010909146">
    <property type="status" value="NOT_ANNOTATED_CDS"/>
    <property type="molecule type" value="Genomic_DNA"/>
</dbReference>
<organism>
    <name type="scientific">Ixodes scapularis</name>
    <name type="common">Black-legged tick</name>
    <name type="synonym">Deer tick</name>
    <dbReference type="NCBI Taxonomy" id="6945"/>
    <lineage>
        <taxon>Eukaryota</taxon>
        <taxon>Metazoa</taxon>
        <taxon>Ecdysozoa</taxon>
        <taxon>Arthropoda</taxon>
        <taxon>Chelicerata</taxon>
        <taxon>Arachnida</taxon>
        <taxon>Acari</taxon>
        <taxon>Parasitiformes</taxon>
        <taxon>Ixodida</taxon>
        <taxon>Ixodoidea</taxon>
        <taxon>Ixodidae</taxon>
        <taxon>Ixodinae</taxon>
        <taxon>Ixodes</taxon>
    </lineage>
</organism>
<evidence type="ECO:0000313" key="3">
    <source>
        <dbReference type="EnsemblMetazoa" id="ISCW020896-PA"/>
    </source>
</evidence>
<evidence type="ECO:0000313" key="4">
    <source>
        <dbReference type="Proteomes" id="UP000001555"/>
    </source>
</evidence>